<dbReference type="GO" id="GO:0035371">
    <property type="term" value="C:microtubule plus-end"/>
    <property type="evidence" value="ECO:0007669"/>
    <property type="project" value="TreeGrafter"/>
</dbReference>
<dbReference type="GO" id="GO:0051988">
    <property type="term" value="P:regulation of attachment of spindle microtubules to kinetochore"/>
    <property type="evidence" value="ECO:0007669"/>
    <property type="project" value="InterPro"/>
</dbReference>
<dbReference type="Proteomes" id="UP000053875">
    <property type="component" value="Unassembled WGS sequence"/>
</dbReference>
<reference evidence="3 4" key="1">
    <citation type="submission" date="2014-04" db="EMBL/GenBank/DDBJ databases">
        <title>Genome evolution of avian class.</title>
        <authorList>
            <person name="Zhang G."/>
            <person name="Li C."/>
        </authorList>
    </citation>
    <scope>NUCLEOTIDE SEQUENCE [LARGE SCALE GENOMIC DNA]</scope>
    <source>
        <strain evidence="3">BGI_N307</strain>
    </source>
</reference>
<proteinExistence type="predicted"/>
<protein>
    <submittedName>
        <fullName evidence="3">Small kinetochore-associated protein</fullName>
    </submittedName>
</protein>
<organism evidence="3 4">
    <name type="scientific">Dryobates pubescens</name>
    <name type="common">Downy woodpecker</name>
    <name type="synonym">Picoides pubescens</name>
    <dbReference type="NCBI Taxonomy" id="118200"/>
    <lineage>
        <taxon>Eukaryota</taxon>
        <taxon>Metazoa</taxon>
        <taxon>Chordata</taxon>
        <taxon>Craniata</taxon>
        <taxon>Vertebrata</taxon>
        <taxon>Euteleostomi</taxon>
        <taxon>Archelosauria</taxon>
        <taxon>Archosauria</taxon>
        <taxon>Dinosauria</taxon>
        <taxon>Saurischia</taxon>
        <taxon>Theropoda</taxon>
        <taxon>Coelurosauria</taxon>
        <taxon>Aves</taxon>
        <taxon>Neognathae</taxon>
        <taxon>Neoaves</taxon>
        <taxon>Telluraves</taxon>
        <taxon>Coraciimorphae</taxon>
        <taxon>Piciformes</taxon>
        <taxon>Picidae</taxon>
        <taxon>Dryobates</taxon>
    </lineage>
</organism>
<evidence type="ECO:0000256" key="2">
    <source>
        <dbReference type="SAM" id="MobiDB-lite"/>
    </source>
</evidence>
<dbReference type="STRING" id="118200.A0A093GG56"/>
<feature type="region of interest" description="Disordered" evidence="2">
    <location>
        <begin position="1"/>
        <end position="62"/>
    </location>
</feature>
<dbReference type="GO" id="GO:0034451">
    <property type="term" value="C:centriolar satellite"/>
    <property type="evidence" value="ECO:0007669"/>
    <property type="project" value="TreeGrafter"/>
</dbReference>
<dbReference type="PANTHER" id="PTHR31940">
    <property type="entry name" value="SMALL KINETOCHORE-ASSOCIATED PROTEIN"/>
    <property type="match status" value="1"/>
</dbReference>
<evidence type="ECO:0000256" key="1">
    <source>
        <dbReference type="SAM" id="Coils"/>
    </source>
</evidence>
<name>A0A093GG56_DRYPU</name>
<keyword evidence="4" id="KW-1185">Reference proteome</keyword>
<dbReference type="AlphaFoldDB" id="A0A093GG56"/>
<feature type="non-terminal residue" evidence="3">
    <location>
        <position position="1"/>
    </location>
</feature>
<dbReference type="GO" id="GO:0000776">
    <property type="term" value="C:kinetochore"/>
    <property type="evidence" value="ECO:0007669"/>
    <property type="project" value="InterPro"/>
</dbReference>
<feature type="coiled-coil region" evidence="1">
    <location>
        <begin position="144"/>
        <end position="185"/>
    </location>
</feature>
<dbReference type="GO" id="GO:0000070">
    <property type="term" value="P:mitotic sister chromatid segregation"/>
    <property type="evidence" value="ECO:0007669"/>
    <property type="project" value="TreeGrafter"/>
</dbReference>
<evidence type="ECO:0000313" key="4">
    <source>
        <dbReference type="Proteomes" id="UP000053875"/>
    </source>
</evidence>
<accession>A0A093GG56</accession>
<dbReference type="GO" id="GO:0072686">
    <property type="term" value="C:mitotic spindle"/>
    <property type="evidence" value="ECO:0007669"/>
    <property type="project" value="TreeGrafter"/>
</dbReference>
<gene>
    <name evidence="3" type="ORF">N307_15191</name>
</gene>
<evidence type="ECO:0000313" key="3">
    <source>
        <dbReference type="EMBL" id="KFV65764.1"/>
    </source>
</evidence>
<dbReference type="PANTHER" id="PTHR31940:SF2">
    <property type="entry name" value="SMALL KINETOCHORE-ASSOCIATED PROTEIN"/>
    <property type="match status" value="1"/>
</dbReference>
<keyword evidence="1" id="KW-0175">Coiled coil</keyword>
<dbReference type="GO" id="GO:0007051">
    <property type="term" value="P:spindle organization"/>
    <property type="evidence" value="ECO:0007669"/>
    <property type="project" value="InterPro"/>
</dbReference>
<feature type="non-terminal residue" evidence="3">
    <location>
        <position position="215"/>
    </location>
</feature>
<feature type="coiled-coil region" evidence="1">
    <location>
        <begin position="82"/>
        <end position="116"/>
    </location>
</feature>
<dbReference type="InterPro" id="IPR033373">
    <property type="entry name" value="SKAP"/>
</dbReference>
<dbReference type="EMBL" id="KL215636">
    <property type="protein sequence ID" value="KFV65764.1"/>
    <property type="molecule type" value="Genomic_DNA"/>
</dbReference>
<sequence length="215" mass="24105">EMQTDFSSKKPCGSKAAEMEFSKDPNFSSGVSVEGASKATKQGLPKSGKKVEPPSKMTAARGLPRRYNLQGGLQMKVLETENQQLRSKLTEAGGTIKDLKEEKGLMMVEIEKLKKSQEICMTILARRNIDPVTGSKILEEDEKAQENQKHVQKLVEELKQFNQAAAEEREALQAWMAKCQAARAEMQQQAVERRALHQAQMRECTAILEEIEQLL</sequence>